<dbReference type="GO" id="GO:0005524">
    <property type="term" value="F:ATP binding"/>
    <property type="evidence" value="ECO:0007669"/>
    <property type="project" value="UniProtKB-UniRule"/>
</dbReference>
<dbReference type="HAMAP" id="MF_00047">
    <property type="entry name" value="Dala_Dala_lig"/>
    <property type="match status" value="1"/>
</dbReference>
<dbReference type="InterPro" id="IPR011127">
    <property type="entry name" value="Dala_Dala_lig_N"/>
</dbReference>
<evidence type="ECO:0000256" key="6">
    <source>
        <dbReference type="ARBA" id="ARBA00022840"/>
    </source>
</evidence>
<keyword evidence="8 12" id="KW-0133">Cell shape</keyword>
<keyword evidence="12" id="KW-0963">Cytoplasm</keyword>
<dbReference type="EMBL" id="DVLW01000190">
    <property type="protein sequence ID" value="HIT94891.1"/>
    <property type="molecule type" value="Genomic_DNA"/>
</dbReference>
<feature type="binding site" evidence="14">
    <location>
        <position position="337"/>
    </location>
    <ligand>
        <name>Mg(2+)</name>
        <dbReference type="ChEBI" id="CHEBI:18420"/>
        <label>1</label>
    </ligand>
</feature>
<organism evidence="17 18">
    <name type="scientific">Candidatus Faecivivens stercoripullorum</name>
    <dbReference type="NCBI Taxonomy" id="2840805"/>
    <lineage>
        <taxon>Bacteria</taxon>
        <taxon>Bacillati</taxon>
        <taxon>Bacillota</taxon>
        <taxon>Clostridia</taxon>
        <taxon>Eubacteriales</taxon>
        <taxon>Oscillospiraceae</taxon>
        <taxon>Oscillospiraceae incertae sedis</taxon>
        <taxon>Candidatus Faecivivens</taxon>
    </lineage>
</organism>
<keyword evidence="3 12" id="KW-0436">Ligase</keyword>
<comment type="similarity">
    <text evidence="2 12">Belongs to the D-alanine--D-alanine ligase family.</text>
</comment>
<evidence type="ECO:0000256" key="14">
    <source>
        <dbReference type="PIRSR" id="PIRSR039102-3"/>
    </source>
</evidence>
<evidence type="ECO:0000256" key="7">
    <source>
        <dbReference type="ARBA" id="ARBA00022842"/>
    </source>
</evidence>
<evidence type="ECO:0000256" key="2">
    <source>
        <dbReference type="ARBA" id="ARBA00010871"/>
    </source>
</evidence>
<reference evidence="17" key="2">
    <citation type="journal article" date="2021" name="PeerJ">
        <title>Extensive microbial diversity within the chicken gut microbiome revealed by metagenomics and culture.</title>
        <authorList>
            <person name="Gilroy R."/>
            <person name="Ravi A."/>
            <person name="Getino M."/>
            <person name="Pursley I."/>
            <person name="Horton D.L."/>
            <person name="Alikhan N.F."/>
            <person name="Baker D."/>
            <person name="Gharbi K."/>
            <person name="Hall N."/>
            <person name="Watson M."/>
            <person name="Adriaenssens E.M."/>
            <person name="Foster-Nyarko E."/>
            <person name="Jarju S."/>
            <person name="Secka A."/>
            <person name="Antonio M."/>
            <person name="Oren A."/>
            <person name="Chaudhuri R.R."/>
            <person name="La Ragione R."/>
            <person name="Hildebrand F."/>
            <person name="Pallen M.J."/>
        </authorList>
    </citation>
    <scope>NUCLEOTIDE SEQUENCE</scope>
    <source>
        <strain evidence="17">ChiBcec7-5410</strain>
    </source>
</reference>
<evidence type="ECO:0000256" key="5">
    <source>
        <dbReference type="ARBA" id="ARBA00022741"/>
    </source>
</evidence>
<comment type="caution">
    <text evidence="17">The sequence shown here is derived from an EMBL/GenBank/DDBJ whole genome shotgun (WGS) entry which is preliminary data.</text>
</comment>
<dbReference type="Gene3D" id="3.30.1490.20">
    <property type="entry name" value="ATP-grasp fold, A domain"/>
    <property type="match status" value="1"/>
</dbReference>
<dbReference type="InterPro" id="IPR005905">
    <property type="entry name" value="D_ala_D_ala"/>
</dbReference>
<gene>
    <name evidence="12" type="primary">ddl</name>
    <name evidence="17" type="ORF">IAC43_06865</name>
</gene>
<keyword evidence="5 15" id="KW-0547">Nucleotide-binding</keyword>
<dbReference type="InterPro" id="IPR011095">
    <property type="entry name" value="Dala_Dala_lig_C"/>
</dbReference>
<comment type="cofactor">
    <cofactor evidence="14">
        <name>Mg(2+)</name>
        <dbReference type="ChEBI" id="CHEBI:18420"/>
    </cofactor>
    <cofactor evidence="14">
        <name>Mn(2+)</name>
        <dbReference type="ChEBI" id="CHEBI:29035"/>
    </cofactor>
    <text evidence="14">Binds 2 magnesium or manganese ions per subunit.</text>
</comment>
<dbReference type="SUPFAM" id="SSF56059">
    <property type="entry name" value="Glutathione synthetase ATP-binding domain-like"/>
    <property type="match status" value="1"/>
</dbReference>
<comment type="function">
    <text evidence="12">Cell wall formation.</text>
</comment>
<keyword evidence="4 14" id="KW-0479">Metal-binding</keyword>
<dbReference type="AlphaFoldDB" id="A0A9D1H7X4"/>
<comment type="catalytic activity">
    <reaction evidence="12">
        <text>2 D-alanine + ATP = D-alanyl-D-alanine + ADP + phosphate + H(+)</text>
        <dbReference type="Rhea" id="RHEA:11224"/>
        <dbReference type="ChEBI" id="CHEBI:15378"/>
        <dbReference type="ChEBI" id="CHEBI:30616"/>
        <dbReference type="ChEBI" id="CHEBI:43474"/>
        <dbReference type="ChEBI" id="CHEBI:57416"/>
        <dbReference type="ChEBI" id="CHEBI:57822"/>
        <dbReference type="ChEBI" id="CHEBI:456216"/>
        <dbReference type="EC" id="6.3.2.4"/>
    </reaction>
</comment>
<keyword evidence="7 14" id="KW-0460">Magnesium</keyword>
<dbReference type="InterPro" id="IPR013815">
    <property type="entry name" value="ATP_grasp_subdomain_1"/>
</dbReference>
<feature type="active site" evidence="13">
    <location>
        <position position="196"/>
    </location>
</feature>
<dbReference type="GO" id="GO:0005829">
    <property type="term" value="C:cytosol"/>
    <property type="evidence" value="ECO:0007669"/>
    <property type="project" value="TreeGrafter"/>
</dbReference>
<dbReference type="PROSITE" id="PS00844">
    <property type="entry name" value="DALA_DALA_LIGASE_2"/>
    <property type="match status" value="1"/>
</dbReference>
<comment type="pathway">
    <text evidence="12">Cell wall biogenesis; peptidoglycan biosynthesis.</text>
</comment>
<evidence type="ECO:0000256" key="1">
    <source>
        <dbReference type="ARBA" id="ARBA00001936"/>
    </source>
</evidence>
<dbReference type="SUPFAM" id="SSF52440">
    <property type="entry name" value="PreATP-grasp domain"/>
    <property type="match status" value="1"/>
</dbReference>
<evidence type="ECO:0000256" key="8">
    <source>
        <dbReference type="ARBA" id="ARBA00022960"/>
    </source>
</evidence>
<reference evidence="17" key="1">
    <citation type="submission" date="2020-10" db="EMBL/GenBank/DDBJ databases">
        <authorList>
            <person name="Gilroy R."/>
        </authorList>
    </citation>
    <scope>NUCLEOTIDE SEQUENCE</scope>
    <source>
        <strain evidence="17">ChiBcec7-5410</strain>
    </source>
</reference>
<keyword evidence="11 12" id="KW-0961">Cell wall biogenesis/degradation</keyword>
<sequence length="400" mass="44718">MKIKLGVLFGGKSVEHEVSIISALQAAASLDRSKYDVVPIYMTKKNEFYIGEEVGKIESYRDGIPQLLKKSQQVLMVPAEGRVQLLHYPLKKLGNNVEETIDIIFPIVHGTNVEDGALQGYLKTLGVPFVGCDVLSSALGMDKYMMKCVWKEAGLPVLDCLRAEHRRYLEAPDAFLDQVEEQIGYPVIVKPIDLGSSVGIRKALDRQELSDAMEYAFQFAHKVLVERAVPHLKEINCSILGDYEEAEASECEEPVSSDRILTYEEKYLRKEGGKTGAKGGSEGMASLSRKIPADITPEERDFVRQTAVKAFQALDCCGVSRIDFMMDSETREIWINEINTIPGSLSFYLWEPMGVKYTELLDRMIQFALKRERDQAEISYAFDTNILSGVSFGGTKGSKL</sequence>
<dbReference type="Pfam" id="PF07478">
    <property type="entry name" value="Dala_Dala_lig_C"/>
    <property type="match status" value="1"/>
</dbReference>
<protein>
    <recommendedName>
        <fullName evidence="12">D-alanine--D-alanine ligase</fullName>
        <ecNumber evidence="12">6.3.2.4</ecNumber>
    </recommendedName>
    <alternativeName>
        <fullName evidence="12">D-Ala-D-Ala ligase</fullName>
    </alternativeName>
    <alternativeName>
        <fullName evidence="12">D-alanylalanine synthetase</fullName>
    </alternativeName>
</protein>
<dbReference type="PROSITE" id="PS50975">
    <property type="entry name" value="ATP_GRASP"/>
    <property type="match status" value="1"/>
</dbReference>
<dbReference type="GO" id="GO:0046872">
    <property type="term" value="F:metal ion binding"/>
    <property type="evidence" value="ECO:0007669"/>
    <property type="project" value="UniProtKB-KW"/>
</dbReference>
<keyword evidence="9 12" id="KW-0573">Peptidoglycan synthesis</keyword>
<dbReference type="Gene3D" id="3.40.50.20">
    <property type="match status" value="1"/>
</dbReference>
<dbReference type="InterPro" id="IPR000291">
    <property type="entry name" value="D-Ala_lig_Van_CS"/>
</dbReference>
<dbReference type="InterPro" id="IPR016185">
    <property type="entry name" value="PreATP-grasp_dom_sf"/>
</dbReference>
<dbReference type="GO" id="GO:0071555">
    <property type="term" value="P:cell wall organization"/>
    <property type="evidence" value="ECO:0007669"/>
    <property type="project" value="UniProtKB-KW"/>
</dbReference>
<evidence type="ECO:0000256" key="10">
    <source>
        <dbReference type="ARBA" id="ARBA00023211"/>
    </source>
</evidence>
<dbReference type="Proteomes" id="UP000824160">
    <property type="component" value="Unassembled WGS sequence"/>
</dbReference>
<comment type="cofactor">
    <cofactor evidence="1">
        <name>Mn(2+)</name>
        <dbReference type="ChEBI" id="CHEBI:29035"/>
    </cofactor>
</comment>
<evidence type="ECO:0000256" key="12">
    <source>
        <dbReference type="HAMAP-Rule" id="MF_00047"/>
    </source>
</evidence>
<evidence type="ECO:0000313" key="18">
    <source>
        <dbReference type="Proteomes" id="UP000824160"/>
    </source>
</evidence>
<proteinExistence type="inferred from homology"/>
<keyword evidence="6 15" id="KW-0067">ATP-binding</keyword>
<dbReference type="EC" id="6.3.2.4" evidence="12"/>
<evidence type="ECO:0000256" key="3">
    <source>
        <dbReference type="ARBA" id="ARBA00022598"/>
    </source>
</evidence>
<dbReference type="GO" id="GO:0008360">
    <property type="term" value="P:regulation of cell shape"/>
    <property type="evidence" value="ECO:0007669"/>
    <property type="project" value="UniProtKB-KW"/>
</dbReference>
<name>A0A9D1H7X4_9FIRM</name>
<feature type="active site" evidence="13">
    <location>
        <position position="15"/>
    </location>
</feature>
<dbReference type="Gene3D" id="3.30.470.20">
    <property type="entry name" value="ATP-grasp fold, B domain"/>
    <property type="match status" value="1"/>
</dbReference>
<keyword evidence="10 14" id="KW-0464">Manganese</keyword>
<feature type="binding site" evidence="14">
    <location>
        <position position="323"/>
    </location>
    <ligand>
        <name>Mg(2+)</name>
        <dbReference type="ChEBI" id="CHEBI:18420"/>
        <label>1</label>
    </ligand>
</feature>
<dbReference type="GO" id="GO:0008716">
    <property type="term" value="F:D-alanine-D-alanine ligase activity"/>
    <property type="evidence" value="ECO:0007669"/>
    <property type="project" value="UniProtKB-UniRule"/>
</dbReference>
<dbReference type="Pfam" id="PF01820">
    <property type="entry name" value="Dala_Dala_lig_N"/>
    <property type="match status" value="1"/>
</dbReference>
<dbReference type="GO" id="GO:0009252">
    <property type="term" value="P:peptidoglycan biosynthetic process"/>
    <property type="evidence" value="ECO:0007669"/>
    <property type="project" value="UniProtKB-UniRule"/>
</dbReference>
<evidence type="ECO:0000256" key="4">
    <source>
        <dbReference type="ARBA" id="ARBA00022723"/>
    </source>
</evidence>
<dbReference type="InterPro" id="IPR011761">
    <property type="entry name" value="ATP-grasp"/>
</dbReference>
<dbReference type="PANTHER" id="PTHR23132:SF25">
    <property type="entry name" value="D-ALANINE--D-ALANINE LIGASE A"/>
    <property type="match status" value="1"/>
</dbReference>
<evidence type="ECO:0000259" key="16">
    <source>
        <dbReference type="PROSITE" id="PS50975"/>
    </source>
</evidence>
<dbReference type="PANTHER" id="PTHR23132">
    <property type="entry name" value="D-ALANINE--D-ALANINE LIGASE"/>
    <property type="match status" value="1"/>
</dbReference>
<feature type="binding site" evidence="14">
    <location>
        <position position="339"/>
    </location>
    <ligand>
        <name>Mg(2+)</name>
        <dbReference type="ChEBI" id="CHEBI:18420"/>
        <label>2</label>
    </ligand>
</feature>
<accession>A0A9D1H7X4</accession>
<evidence type="ECO:0000256" key="11">
    <source>
        <dbReference type="ARBA" id="ARBA00023316"/>
    </source>
</evidence>
<feature type="domain" description="ATP-grasp" evidence="16">
    <location>
        <begin position="147"/>
        <end position="366"/>
    </location>
</feature>
<feature type="binding site" evidence="14">
    <location>
        <position position="337"/>
    </location>
    <ligand>
        <name>Mg(2+)</name>
        <dbReference type="ChEBI" id="CHEBI:18420"/>
        <label>2</label>
    </ligand>
</feature>
<dbReference type="NCBIfam" id="NF002528">
    <property type="entry name" value="PRK01966.1-4"/>
    <property type="match status" value="1"/>
</dbReference>
<dbReference type="NCBIfam" id="TIGR01205">
    <property type="entry name" value="D_ala_D_alaTIGR"/>
    <property type="match status" value="1"/>
</dbReference>
<evidence type="ECO:0000256" key="13">
    <source>
        <dbReference type="PIRSR" id="PIRSR039102-1"/>
    </source>
</evidence>
<feature type="active site" evidence="13">
    <location>
        <position position="344"/>
    </location>
</feature>
<evidence type="ECO:0000313" key="17">
    <source>
        <dbReference type="EMBL" id="HIT94891.1"/>
    </source>
</evidence>
<comment type="subcellular location">
    <subcellularLocation>
        <location evidence="12">Cytoplasm</location>
    </subcellularLocation>
</comment>
<evidence type="ECO:0000256" key="9">
    <source>
        <dbReference type="ARBA" id="ARBA00022984"/>
    </source>
</evidence>
<dbReference type="PIRSF" id="PIRSF039102">
    <property type="entry name" value="Ddl/VanB"/>
    <property type="match status" value="1"/>
</dbReference>
<evidence type="ECO:0000256" key="15">
    <source>
        <dbReference type="PROSITE-ProRule" id="PRU00409"/>
    </source>
</evidence>